<gene>
    <name evidence="2" type="ORF">RKE40_06560</name>
</gene>
<dbReference type="Pfam" id="PF06568">
    <property type="entry name" value="YjiS-like"/>
    <property type="match status" value="1"/>
</dbReference>
<evidence type="ECO:0000259" key="1">
    <source>
        <dbReference type="Pfam" id="PF06568"/>
    </source>
</evidence>
<comment type="caution">
    <text evidence="2">The sequence shown here is derived from an EMBL/GenBank/DDBJ whole genome shotgun (WGS) entry which is preliminary data.</text>
</comment>
<evidence type="ECO:0000313" key="3">
    <source>
        <dbReference type="Proteomes" id="UP001254257"/>
    </source>
</evidence>
<dbReference type="RefSeq" id="WP_316017436.1">
    <property type="nucleotide sequence ID" value="NZ_JAWDID010000007.1"/>
</dbReference>
<dbReference type="Proteomes" id="UP001254257">
    <property type="component" value="Unassembled WGS sequence"/>
</dbReference>
<dbReference type="EMBL" id="JAWDID010000007">
    <property type="protein sequence ID" value="MDU0339533.1"/>
    <property type="molecule type" value="Genomic_DNA"/>
</dbReference>
<name>A0ABU3S431_9HYPH</name>
<dbReference type="InterPro" id="IPR009506">
    <property type="entry name" value="YjiS-like"/>
</dbReference>
<organism evidence="2 3">
    <name type="scientific">Bosea rubneri</name>
    <dbReference type="NCBI Taxonomy" id="3075434"/>
    <lineage>
        <taxon>Bacteria</taxon>
        <taxon>Pseudomonadati</taxon>
        <taxon>Pseudomonadota</taxon>
        <taxon>Alphaproteobacteria</taxon>
        <taxon>Hyphomicrobiales</taxon>
        <taxon>Boseaceae</taxon>
        <taxon>Bosea</taxon>
    </lineage>
</organism>
<protein>
    <submittedName>
        <fullName evidence="2">DUF1127 domain-containing protein</fullName>
    </submittedName>
</protein>
<evidence type="ECO:0000313" key="2">
    <source>
        <dbReference type="EMBL" id="MDU0339533.1"/>
    </source>
</evidence>
<keyword evidence="3" id="KW-1185">Reference proteome</keyword>
<reference evidence="2 3" key="1">
    <citation type="submission" date="2023-09" db="EMBL/GenBank/DDBJ databases">
        <title>Whole genome shotgun sequencing (WGS) of Bosea sp. ZW T0_25, isolated from stored onions (Allium cepa).</title>
        <authorList>
            <person name="Stoll D.A."/>
            <person name="Huch M."/>
        </authorList>
    </citation>
    <scope>NUCLEOTIDE SEQUENCE [LARGE SCALE GENOMIC DNA]</scope>
    <source>
        <strain evidence="2 3">ZW T0_25</strain>
    </source>
</reference>
<feature type="domain" description="YjiS-like" evidence="1">
    <location>
        <begin position="30"/>
        <end position="57"/>
    </location>
</feature>
<accession>A0ABU3S431</accession>
<proteinExistence type="predicted"/>
<sequence length="127" mass="13916">MLSFIIGPARHVLATGGSLGRVPGGIFGGVGRWLRARRDYHRLCDMSERDLRDLGLRDCSERDRIAAPFFGDPTGIIAMRCEERRGLAGGESLDEALRSQSSDAPAQLEERTGNVTSSRVVFLRAVE</sequence>